<dbReference type="InterPro" id="IPR050789">
    <property type="entry name" value="Diverse_Enzym_Activities"/>
</dbReference>
<evidence type="ECO:0000256" key="1">
    <source>
        <dbReference type="SAM" id="MobiDB-lite"/>
    </source>
</evidence>
<name>A0A941BKG4_9BURK</name>
<feature type="region of interest" description="Disordered" evidence="1">
    <location>
        <begin position="240"/>
        <end position="263"/>
    </location>
</feature>
<reference evidence="4 5" key="1">
    <citation type="submission" date="2021-04" db="EMBL/GenBank/DDBJ databases">
        <title>The genome sequence of Ideonella sp. 3Y2.</title>
        <authorList>
            <person name="Liu Y."/>
        </authorList>
    </citation>
    <scope>NUCLEOTIDE SEQUENCE [LARGE SCALE GENOMIC DNA]</scope>
    <source>
        <strain evidence="4 5">3Y2</strain>
    </source>
</reference>
<dbReference type="SUPFAM" id="SSF56601">
    <property type="entry name" value="beta-lactamase/transpeptidase-like"/>
    <property type="match status" value="1"/>
</dbReference>
<keyword evidence="5" id="KW-1185">Reference proteome</keyword>
<evidence type="ECO:0000313" key="5">
    <source>
        <dbReference type="Proteomes" id="UP000676246"/>
    </source>
</evidence>
<dbReference type="RefSeq" id="WP_210852503.1">
    <property type="nucleotide sequence ID" value="NZ_JAGQDD010000003.1"/>
</dbReference>
<feature type="chain" id="PRO_5037911115" evidence="2">
    <location>
        <begin position="24"/>
        <end position="295"/>
    </location>
</feature>
<evidence type="ECO:0000259" key="3">
    <source>
        <dbReference type="Pfam" id="PF00144"/>
    </source>
</evidence>
<sequence length="295" mass="32474">MTAPTRWTWMRRAAALLLGSALLGCGHRPPTPPTAEVDLRHIDDTVRQAMAATGARGLALAVVDRGQVVFTQAYGVRNAHGAPLQTDTVMYGASLTKAVFGHLVMQLVDEGRLDLDVPLARYLPQPLPSYASPDVVRRYSAFAGLAQDERWRRLTARMLLTHSGGFANFYFLEPDQQLRIHFDPGSRYAYSGDGLILLQFVLERGLGLDVGAEMQRRLFAPHGLTRTSMTWRPDFRPNLADGFTQDGQSQAHDERSRVRASGSMDTSIADMGRLVASYIRGDGLSPAARAELVRP</sequence>
<dbReference type="Pfam" id="PF00144">
    <property type="entry name" value="Beta-lactamase"/>
    <property type="match status" value="1"/>
</dbReference>
<keyword evidence="2" id="KW-0732">Signal</keyword>
<feature type="domain" description="Beta-lactamase-related" evidence="3">
    <location>
        <begin position="42"/>
        <end position="291"/>
    </location>
</feature>
<dbReference type="Proteomes" id="UP000676246">
    <property type="component" value="Unassembled WGS sequence"/>
</dbReference>
<proteinExistence type="predicted"/>
<protein>
    <submittedName>
        <fullName evidence="4">Beta-lactamase family protein</fullName>
    </submittedName>
</protein>
<dbReference type="PANTHER" id="PTHR43283:SF18">
    <property type="match status" value="1"/>
</dbReference>
<dbReference type="Gene3D" id="3.40.710.10">
    <property type="entry name" value="DD-peptidase/beta-lactamase superfamily"/>
    <property type="match status" value="1"/>
</dbReference>
<evidence type="ECO:0000256" key="2">
    <source>
        <dbReference type="SAM" id="SignalP"/>
    </source>
</evidence>
<dbReference type="PANTHER" id="PTHR43283">
    <property type="entry name" value="BETA-LACTAMASE-RELATED"/>
    <property type="match status" value="1"/>
</dbReference>
<comment type="caution">
    <text evidence="4">The sequence shown here is derived from an EMBL/GenBank/DDBJ whole genome shotgun (WGS) entry which is preliminary data.</text>
</comment>
<gene>
    <name evidence="4" type="ORF">KAK03_06295</name>
</gene>
<evidence type="ECO:0000313" key="4">
    <source>
        <dbReference type="EMBL" id="MBQ0930094.1"/>
    </source>
</evidence>
<dbReference type="InterPro" id="IPR001466">
    <property type="entry name" value="Beta-lactam-related"/>
</dbReference>
<feature type="signal peptide" evidence="2">
    <location>
        <begin position="1"/>
        <end position="23"/>
    </location>
</feature>
<dbReference type="EMBL" id="JAGQDD010000003">
    <property type="protein sequence ID" value="MBQ0930094.1"/>
    <property type="molecule type" value="Genomic_DNA"/>
</dbReference>
<dbReference type="AlphaFoldDB" id="A0A941BKG4"/>
<accession>A0A941BKG4</accession>
<organism evidence="4 5">
    <name type="scientific">Ideonella alba</name>
    <dbReference type="NCBI Taxonomy" id="2824118"/>
    <lineage>
        <taxon>Bacteria</taxon>
        <taxon>Pseudomonadati</taxon>
        <taxon>Pseudomonadota</taxon>
        <taxon>Betaproteobacteria</taxon>
        <taxon>Burkholderiales</taxon>
        <taxon>Sphaerotilaceae</taxon>
        <taxon>Ideonella</taxon>
    </lineage>
</organism>
<dbReference type="InterPro" id="IPR012338">
    <property type="entry name" value="Beta-lactam/transpept-like"/>
</dbReference>
<dbReference type="PROSITE" id="PS51257">
    <property type="entry name" value="PROKAR_LIPOPROTEIN"/>
    <property type="match status" value="1"/>
</dbReference>